<keyword evidence="5" id="KW-0830">Ubiquinone</keyword>
<dbReference type="GO" id="GO:0032259">
    <property type="term" value="P:methylation"/>
    <property type="evidence" value="ECO:0007669"/>
    <property type="project" value="UniProtKB-KW"/>
</dbReference>
<dbReference type="CDD" id="cd02440">
    <property type="entry name" value="AdoMet_MTases"/>
    <property type="match status" value="1"/>
</dbReference>
<dbReference type="EMBL" id="CP036265">
    <property type="protein sequence ID" value="QDT14822.1"/>
    <property type="molecule type" value="Genomic_DNA"/>
</dbReference>
<dbReference type="OrthoDB" id="9784101at2"/>
<keyword evidence="6" id="KW-1185">Reference proteome</keyword>
<name>A0A517P627_9PLAN</name>
<dbReference type="RefSeq" id="WP_145357678.1">
    <property type="nucleotide sequence ID" value="NZ_CP036265.1"/>
</dbReference>
<organism evidence="5 6">
    <name type="scientific">Alienimonas californiensis</name>
    <dbReference type="NCBI Taxonomy" id="2527989"/>
    <lineage>
        <taxon>Bacteria</taxon>
        <taxon>Pseudomonadati</taxon>
        <taxon>Planctomycetota</taxon>
        <taxon>Planctomycetia</taxon>
        <taxon>Planctomycetales</taxon>
        <taxon>Planctomycetaceae</taxon>
        <taxon>Alienimonas</taxon>
    </lineage>
</organism>
<sequence length="252" mass="27091" precursor="true">MNRPLPRRRAATLFLLAVACAPGVGVSWAQEEVAPAPESVKPGINDRFLNEDLDAAEWAGRFEVESREAFAAREAVVAALKVEPGQTVADVGAGTGTHMELFAAAVGQGGRLFAVDLAPAFVARLRDRAAERGISQITPVLCSERSVMLPANSCDLVFNCDTYHHFEFPDRTLDSIRAALKPGGRLAVMDFERIPGVSSEWTLGHVRAGKATVRAEIEAAGLEFVAEPKVEGLSENYLIIFRKPLPAPDAAE</sequence>
<dbReference type="PANTHER" id="PTHR43861:SF1">
    <property type="entry name" value="TRANS-ACONITATE 2-METHYLTRANSFERASE"/>
    <property type="match status" value="1"/>
</dbReference>
<feature type="signal peptide" evidence="3">
    <location>
        <begin position="1"/>
        <end position="29"/>
    </location>
</feature>
<dbReference type="InterPro" id="IPR029063">
    <property type="entry name" value="SAM-dependent_MTases_sf"/>
</dbReference>
<reference evidence="5 6" key="1">
    <citation type="submission" date="2019-02" db="EMBL/GenBank/DDBJ databases">
        <title>Deep-cultivation of Planctomycetes and their phenomic and genomic characterization uncovers novel biology.</title>
        <authorList>
            <person name="Wiegand S."/>
            <person name="Jogler M."/>
            <person name="Boedeker C."/>
            <person name="Pinto D."/>
            <person name="Vollmers J."/>
            <person name="Rivas-Marin E."/>
            <person name="Kohn T."/>
            <person name="Peeters S.H."/>
            <person name="Heuer A."/>
            <person name="Rast P."/>
            <person name="Oberbeckmann S."/>
            <person name="Bunk B."/>
            <person name="Jeske O."/>
            <person name="Meyerdierks A."/>
            <person name="Storesund J.E."/>
            <person name="Kallscheuer N."/>
            <person name="Luecker S."/>
            <person name="Lage O.M."/>
            <person name="Pohl T."/>
            <person name="Merkel B.J."/>
            <person name="Hornburger P."/>
            <person name="Mueller R.-W."/>
            <person name="Bruemmer F."/>
            <person name="Labrenz M."/>
            <person name="Spormann A.M."/>
            <person name="Op den Camp H."/>
            <person name="Overmann J."/>
            <person name="Amann R."/>
            <person name="Jetten M.S.M."/>
            <person name="Mascher T."/>
            <person name="Medema M.H."/>
            <person name="Devos D.P."/>
            <person name="Kaster A.-K."/>
            <person name="Ovreas L."/>
            <person name="Rohde M."/>
            <person name="Galperin M.Y."/>
            <person name="Jogler C."/>
        </authorList>
    </citation>
    <scope>NUCLEOTIDE SEQUENCE [LARGE SCALE GENOMIC DNA]</scope>
    <source>
        <strain evidence="5 6">CA12</strain>
    </source>
</reference>
<dbReference type="GO" id="GO:0043770">
    <property type="term" value="F:demethylmenaquinone methyltransferase activity"/>
    <property type="evidence" value="ECO:0007669"/>
    <property type="project" value="UniProtKB-EC"/>
</dbReference>
<dbReference type="SUPFAM" id="SSF53335">
    <property type="entry name" value="S-adenosyl-L-methionine-dependent methyltransferases"/>
    <property type="match status" value="1"/>
</dbReference>
<keyword evidence="1 5" id="KW-0489">Methyltransferase</keyword>
<evidence type="ECO:0000256" key="1">
    <source>
        <dbReference type="ARBA" id="ARBA00022603"/>
    </source>
</evidence>
<protein>
    <submittedName>
        <fullName evidence="5">Ubiquinone/menaquinone biosynthesis C-methyltransferase UbiE</fullName>
        <ecNumber evidence="5">2.1.1.163</ecNumber>
    </submittedName>
</protein>
<dbReference type="GO" id="GO:0008757">
    <property type="term" value="F:S-adenosylmethionine-dependent methyltransferase activity"/>
    <property type="evidence" value="ECO:0007669"/>
    <property type="project" value="InterPro"/>
</dbReference>
<evidence type="ECO:0000313" key="6">
    <source>
        <dbReference type="Proteomes" id="UP000318741"/>
    </source>
</evidence>
<evidence type="ECO:0000313" key="5">
    <source>
        <dbReference type="EMBL" id="QDT14822.1"/>
    </source>
</evidence>
<feature type="domain" description="Methyltransferase" evidence="4">
    <location>
        <begin position="88"/>
        <end position="184"/>
    </location>
</feature>
<dbReference type="AlphaFoldDB" id="A0A517P627"/>
<dbReference type="Pfam" id="PF13649">
    <property type="entry name" value="Methyltransf_25"/>
    <property type="match status" value="1"/>
</dbReference>
<evidence type="ECO:0000259" key="4">
    <source>
        <dbReference type="Pfam" id="PF13649"/>
    </source>
</evidence>
<feature type="chain" id="PRO_5021744882" evidence="3">
    <location>
        <begin position="30"/>
        <end position="252"/>
    </location>
</feature>
<dbReference type="EC" id="2.1.1.163" evidence="5"/>
<proteinExistence type="predicted"/>
<dbReference type="PANTHER" id="PTHR43861">
    <property type="entry name" value="TRANS-ACONITATE 2-METHYLTRANSFERASE-RELATED"/>
    <property type="match status" value="1"/>
</dbReference>
<dbReference type="PROSITE" id="PS51257">
    <property type="entry name" value="PROKAR_LIPOPROTEIN"/>
    <property type="match status" value="1"/>
</dbReference>
<dbReference type="Gene3D" id="3.40.50.150">
    <property type="entry name" value="Vaccinia Virus protein VP39"/>
    <property type="match status" value="1"/>
</dbReference>
<evidence type="ECO:0000256" key="2">
    <source>
        <dbReference type="ARBA" id="ARBA00022679"/>
    </source>
</evidence>
<dbReference type="InterPro" id="IPR041698">
    <property type="entry name" value="Methyltransf_25"/>
</dbReference>
<accession>A0A517P627</accession>
<gene>
    <name evidence="5" type="primary">ubiE_2</name>
    <name evidence="5" type="ORF">CA12_09020</name>
</gene>
<dbReference type="Proteomes" id="UP000318741">
    <property type="component" value="Chromosome"/>
</dbReference>
<keyword evidence="3" id="KW-0732">Signal</keyword>
<evidence type="ECO:0000256" key="3">
    <source>
        <dbReference type="SAM" id="SignalP"/>
    </source>
</evidence>
<keyword evidence="2 5" id="KW-0808">Transferase</keyword>
<dbReference type="KEGG" id="acaf:CA12_09020"/>